<evidence type="ECO:0000313" key="4">
    <source>
        <dbReference type="EMBL" id="GAX62472.1"/>
    </source>
</evidence>
<feature type="domain" description="Sulfatase-modifying factor enzyme-like" evidence="3">
    <location>
        <begin position="236"/>
        <end position="466"/>
    </location>
</feature>
<dbReference type="InterPro" id="IPR011990">
    <property type="entry name" value="TPR-like_helical_dom_sf"/>
</dbReference>
<dbReference type="Proteomes" id="UP000218542">
    <property type="component" value="Unassembled WGS sequence"/>
</dbReference>
<feature type="signal peptide" evidence="2">
    <location>
        <begin position="1"/>
        <end position="40"/>
    </location>
</feature>
<dbReference type="Pfam" id="PF03781">
    <property type="entry name" value="FGE-sulfatase"/>
    <property type="match status" value="1"/>
</dbReference>
<organism evidence="4 5">
    <name type="scientific">Candidatus Scalindua japonica</name>
    <dbReference type="NCBI Taxonomy" id="1284222"/>
    <lineage>
        <taxon>Bacteria</taxon>
        <taxon>Pseudomonadati</taxon>
        <taxon>Planctomycetota</taxon>
        <taxon>Candidatus Brocadiia</taxon>
        <taxon>Candidatus Brocadiales</taxon>
        <taxon>Candidatus Scalinduaceae</taxon>
        <taxon>Candidatus Scalindua</taxon>
    </lineage>
</organism>
<dbReference type="SUPFAM" id="SSF48452">
    <property type="entry name" value="TPR-like"/>
    <property type="match status" value="1"/>
</dbReference>
<dbReference type="AlphaFoldDB" id="A0A286U2W1"/>
<feature type="repeat" description="TPR" evidence="1">
    <location>
        <begin position="158"/>
        <end position="191"/>
    </location>
</feature>
<dbReference type="Gene3D" id="1.25.40.10">
    <property type="entry name" value="Tetratricopeptide repeat domain"/>
    <property type="match status" value="1"/>
</dbReference>
<dbReference type="InterPro" id="IPR051043">
    <property type="entry name" value="Sulfatase_Mod_Factor_Kinase"/>
</dbReference>
<dbReference type="SMART" id="SM00028">
    <property type="entry name" value="TPR"/>
    <property type="match status" value="2"/>
</dbReference>
<dbReference type="RefSeq" id="WP_096895863.1">
    <property type="nucleotide sequence ID" value="NZ_BAOS01000034.1"/>
</dbReference>
<dbReference type="PROSITE" id="PS50005">
    <property type="entry name" value="TPR"/>
    <property type="match status" value="2"/>
</dbReference>
<evidence type="ECO:0000256" key="2">
    <source>
        <dbReference type="SAM" id="SignalP"/>
    </source>
</evidence>
<name>A0A286U2W1_9BACT</name>
<dbReference type="Pfam" id="PF13181">
    <property type="entry name" value="TPR_8"/>
    <property type="match status" value="1"/>
</dbReference>
<feature type="repeat" description="TPR" evidence="1">
    <location>
        <begin position="124"/>
        <end position="157"/>
    </location>
</feature>
<gene>
    <name evidence="4" type="ORF">SCALIN_C34_0023</name>
</gene>
<dbReference type="SUPFAM" id="SSF56436">
    <property type="entry name" value="C-type lectin-like"/>
    <property type="match status" value="1"/>
</dbReference>
<proteinExistence type="predicted"/>
<sequence>MLEFLNKYIVFLQNTSYKKKVLLCSSLILCWISVSATSLAEVESSKQELHNECPECGAKYSYDIKFCGKDGSKLVETQKSSICPKCKQKGVPGEVFCRGDGERLVTVEEIKVNEQMLIENRQKAFVHIKEGITFLDSEDYGKALAEFKKAVALYEDIPKLQYNIGLLYGKLGNHKNAIKHLRKYCNLSPDAEDKDKVLTKIAVLQGILDKKNRLIKKYKDRNEVMTKALPGIKEKSGMVFVPAGNFVMGNNSIKREQRPSHTVYVDAFYIDKYEVTNAQYYEFLDYIEKTNDHSKCREDEPINKDHKPNNWENDYYNHPEYPVVRIDWYDACAYAGWVGKRLPTEAEWEKAARGTDERKWPWGNEWDHSKYNVGDPEPVGSHEDGKSPYGCHDMAGSVAEWCADWANMDYYVKSPKRNPKGPEKGEKKIIRGGSRFITMGLLLRSTARKAMHPNIGNRSVGFRCVK</sequence>
<keyword evidence="5" id="KW-1185">Reference proteome</keyword>
<keyword evidence="1" id="KW-0802">TPR repeat</keyword>
<dbReference type="InterPro" id="IPR019734">
    <property type="entry name" value="TPR_rpt"/>
</dbReference>
<evidence type="ECO:0000259" key="3">
    <source>
        <dbReference type="Pfam" id="PF03781"/>
    </source>
</evidence>
<dbReference type="PANTHER" id="PTHR23150">
    <property type="entry name" value="SULFATASE MODIFYING FACTOR 1, 2"/>
    <property type="match status" value="1"/>
</dbReference>
<keyword evidence="2" id="KW-0732">Signal</keyword>
<dbReference type="InterPro" id="IPR005532">
    <property type="entry name" value="SUMF_dom"/>
</dbReference>
<dbReference type="PANTHER" id="PTHR23150:SF19">
    <property type="entry name" value="FORMYLGLYCINE-GENERATING ENZYME"/>
    <property type="match status" value="1"/>
</dbReference>
<dbReference type="GO" id="GO:0120147">
    <property type="term" value="F:formylglycine-generating oxidase activity"/>
    <property type="evidence" value="ECO:0007669"/>
    <property type="project" value="TreeGrafter"/>
</dbReference>
<dbReference type="InterPro" id="IPR042095">
    <property type="entry name" value="SUMF_sf"/>
</dbReference>
<evidence type="ECO:0000313" key="5">
    <source>
        <dbReference type="Proteomes" id="UP000218542"/>
    </source>
</evidence>
<reference evidence="4 5" key="1">
    <citation type="journal article" date="2017" name="Environ. Microbiol. Rep.">
        <title>Genetic diversity of marine anaerobic ammonium-oxidizing bacteria as revealed by genomic and proteomic analyses of 'Candidatus Scalindua japonica'.</title>
        <authorList>
            <person name="Oshiki M."/>
            <person name="Mizuto K."/>
            <person name="Kimura Z."/>
            <person name="Kindaichi T."/>
            <person name="Satoh H."/>
            <person name="Okabe S."/>
        </authorList>
    </citation>
    <scope>NUCLEOTIDE SEQUENCE [LARGE SCALE GENOMIC DNA]</scope>
    <source>
        <strain evidence="5">husup-a2</strain>
    </source>
</reference>
<dbReference type="OrthoDB" id="9812426at2"/>
<dbReference type="Gene3D" id="3.90.1580.10">
    <property type="entry name" value="paralog of FGE (formylglycine-generating enzyme)"/>
    <property type="match status" value="1"/>
</dbReference>
<accession>A0A286U2W1</accession>
<dbReference type="InterPro" id="IPR016187">
    <property type="entry name" value="CTDL_fold"/>
</dbReference>
<comment type="caution">
    <text evidence="4">The sequence shown here is derived from an EMBL/GenBank/DDBJ whole genome shotgun (WGS) entry which is preliminary data.</text>
</comment>
<feature type="chain" id="PRO_5012922502" description="Sulfatase-modifying factor enzyme-like domain-containing protein" evidence="2">
    <location>
        <begin position="41"/>
        <end position="466"/>
    </location>
</feature>
<protein>
    <recommendedName>
        <fullName evidence="3">Sulfatase-modifying factor enzyme-like domain-containing protein</fullName>
    </recommendedName>
</protein>
<evidence type="ECO:0000256" key="1">
    <source>
        <dbReference type="PROSITE-ProRule" id="PRU00339"/>
    </source>
</evidence>
<dbReference type="EMBL" id="BAOS01000034">
    <property type="protein sequence ID" value="GAX62472.1"/>
    <property type="molecule type" value="Genomic_DNA"/>
</dbReference>